<comment type="caution">
    <text evidence="1">The sequence shown here is derived from an EMBL/GenBank/DDBJ whole genome shotgun (WGS) entry which is preliminary data.</text>
</comment>
<name>A0AAW2GFD6_9HYME</name>
<organism evidence="1 2">
    <name type="scientific">Cardiocondyla obscurior</name>
    <dbReference type="NCBI Taxonomy" id="286306"/>
    <lineage>
        <taxon>Eukaryota</taxon>
        <taxon>Metazoa</taxon>
        <taxon>Ecdysozoa</taxon>
        <taxon>Arthropoda</taxon>
        <taxon>Hexapoda</taxon>
        <taxon>Insecta</taxon>
        <taxon>Pterygota</taxon>
        <taxon>Neoptera</taxon>
        <taxon>Endopterygota</taxon>
        <taxon>Hymenoptera</taxon>
        <taxon>Apocrita</taxon>
        <taxon>Aculeata</taxon>
        <taxon>Formicoidea</taxon>
        <taxon>Formicidae</taxon>
        <taxon>Myrmicinae</taxon>
        <taxon>Cardiocondyla</taxon>
    </lineage>
</organism>
<sequence length="362" mass="41070">MDSKQNMSITKLTNAVDALGNLKISRKYEVIDTVLHPKYLCSEDVIMINLDNKDFPIFFVAQLINYNVIIRDITQEPDQIKKTCSIFKRERSASLFIQNGKAYLFLLIFGKRQNKVPLLLVRDLAPRVTVSSVVQNWPSMRYIVADARINLSKYDPSDKIKTYQREKLFCCQKSAVSHQTCDQMTEYKVARRLRPVKIVVFGSPASGNALLAQYLADYCKVHYVRIKTLIFHTHSTSSCKNSSTKSNIAANNGRKRIANDNTSLQLFDEMEIHLLVIAVETDTCPDIDFTISLIVPVARTNLQRKINNEVECAMCGVTGCVKITITTRQQNDVFLKAGLEADVAQFLKRQDGLFTADKILKK</sequence>
<protein>
    <submittedName>
        <fullName evidence="1">Uncharacterized protein</fullName>
    </submittedName>
</protein>
<dbReference type="AlphaFoldDB" id="A0AAW2GFD6"/>
<dbReference type="EMBL" id="JADYXP020000004">
    <property type="protein sequence ID" value="KAL0125987.1"/>
    <property type="molecule type" value="Genomic_DNA"/>
</dbReference>
<gene>
    <name evidence="1" type="ORF">PUN28_004806</name>
</gene>
<accession>A0AAW2GFD6</accession>
<evidence type="ECO:0000313" key="1">
    <source>
        <dbReference type="EMBL" id="KAL0125987.1"/>
    </source>
</evidence>
<reference evidence="1 2" key="1">
    <citation type="submission" date="2023-03" db="EMBL/GenBank/DDBJ databases">
        <title>High recombination rates correlate with genetic variation in Cardiocondyla obscurior ants.</title>
        <authorList>
            <person name="Errbii M."/>
        </authorList>
    </citation>
    <scope>NUCLEOTIDE SEQUENCE [LARGE SCALE GENOMIC DNA]</scope>
    <source>
        <strain evidence="1">Alpha-2009</strain>
        <tissue evidence="1">Whole body</tissue>
    </source>
</reference>
<evidence type="ECO:0000313" key="2">
    <source>
        <dbReference type="Proteomes" id="UP001430953"/>
    </source>
</evidence>
<proteinExistence type="predicted"/>
<dbReference type="Proteomes" id="UP001430953">
    <property type="component" value="Unassembled WGS sequence"/>
</dbReference>
<keyword evidence="2" id="KW-1185">Reference proteome</keyword>